<comment type="caution">
    <text evidence="4">The sequence shown here is derived from an EMBL/GenBank/DDBJ whole genome shotgun (WGS) entry which is preliminary data.</text>
</comment>
<comment type="similarity">
    <text evidence="2">Belongs to the virb1 family.</text>
</comment>
<evidence type="ECO:0000256" key="2">
    <source>
        <dbReference type="ARBA" id="ARBA00009387"/>
    </source>
</evidence>
<evidence type="ECO:0000313" key="5">
    <source>
        <dbReference type="Proteomes" id="UP000273675"/>
    </source>
</evidence>
<organism evidence="4 5">
    <name type="scientific">Maricaulis maris</name>
    <dbReference type="NCBI Taxonomy" id="74318"/>
    <lineage>
        <taxon>Bacteria</taxon>
        <taxon>Pseudomonadati</taxon>
        <taxon>Pseudomonadota</taxon>
        <taxon>Alphaproteobacteria</taxon>
        <taxon>Maricaulales</taxon>
        <taxon>Maricaulaceae</taxon>
        <taxon>Maricaulis</taxon>
    </lineage>
</organism>
<evidence type="ECO:0000259" key="3">
    <source>
        <dbReference type="Pfam" id="PF01464"/>
    </source>
</evidence>
<dbReference type="EMBL" id="RBIM01000002">
    <property type="protein sequence ID" value="RKR02687.1"/>
    <property type="molecule type" value="Genomic_DNA"/>
</dbReference>
<dbReference type="RefSeq" id="WP_325048636.1">
    <property type="nucleotide sequence ID" value="NZ_RBIM01000002.1"/>
</dbReference>
<evidence type="ECO:0000256" key="1">
    <source>
        <dbReference type="ARBA" id="ARBA00007734"/>
    </source>
</evidence>
<dbReference type="InterPro" id="IPR023346">
    <property type="entry name" value="Lysozyme-like_dom_sf"/>
</dbReference>
<accession>A0A495DK87</accession>
<protein>
    <submittedName>
        <fullName evidence="4">Transglycosylase-like protein with SLT domain</fullName>
    </submittedName>
</protein>
<dbReference type="PANTHER" id="PTHR37423:SF2">
    <property type="entry name" value="MEMBRANE-BOUND LYTIC MUREIN TRANSGLYCOSYLASE C"/>
    <property type="match status" value="1"/>
</dbReference>
<evidence type="ECO:0000313" key="4">
    <source>
        <dbReference type="EMBL" id="RKR02687.1"/>
    </source>
</evidence>
<gene>
    <name evidence="4" type="ORF">C7435_0626</name>
</gene>
<proteinExistence type="inferred from homology"/>
<dbReference type="AlphaFoldDB" id="A0A495DK87"/>
<dbReference type="PANTHER" id="PTHR37423">
    <property type="entry name" value="SOLUBLE LYTIC MUREIN TRANSGLYCOSYLASE-RELATED"/>
    <property type="match status" value="1"/>
</dbReference>
<sequence>MGWIKRILSGPENWLGLVGVLAVLAIIVGGVWDFLGSGVLMKAGTFLVAVVSAMLGLRIARVMRGLFGEKDPALASIQSNPIAAAILRGCYVLGLFLLAGAAFGQPPSPAAWPDAEVAVFTDRGADYSRIHSPAAMEAPSGASVWPERYAACEAWRGDMEAAVGRWWGAFDYPAAWAAQLYQESLCDPHAVSPVGAAGLAQFMPATWREARDRLGLPVQYTPHDDIAVEAGAWYMARQMAVWRSPRPPLERWRLAAASYNAGAGNIIAAQRACDGARDWRDIETCLPSVTGHHANETRTYVARIERWWGELAGADPRAMPVGVGG</sequence>
<dbReference type="Gene3D" id="1.10.530.10">
    <property type="match status" value="1"/>
</dbReference>
<reference evidence="4 5" key="1">
    <citation type="submission" date="2018-10" db="EMBL/GenBank/DDBJ databases">
        <title>Genomic Encyclopedia of Type Strains, Phase IV (KMG-IV): sequencing the most valuable type-strain genomes for metagenomic binning, comparative biology and taxonomic classification.</title>
        <authorList>
            <person name="Goeker M."/>
        </authorList>
    </citation>
    <scope>NUCLEOTIDE SEQUENCE [LARGE SCALE GENOMIC DNA]</scope>
    <source>
        <strain evidence="4 5">DSM 4734</strain>
    </source>
</reference>
<feature type="domain" description="Transglycosylase SLT" evidence="3">
    <location>
        <begin position="181"/>
        <end position="273"/>
    </location>
</feature>
<dbReference type="Proteomes" id="UP000273675">
    <property type="component" value="Unassembled WGS sequence"/>
</dbReference>
<dbReference type="Pfam" id="PF01464">
    <property type="entry name" value="SLT"/>
    <property type="match status" value="1"/>
</dbReference>
<name>A0A495DK87_9PROT</name>
<comment type="similarity">
    <text evidence="1">Belongs to the transglycosylase Slt family.</text>
</comment>
<dbReference type="SUPFAM" id="SSF53955">
    <property type="entry name" value="Lysozyme-like"/>
    <property type="match status" value="1"/>
</dbReference>
<dbReference type="InterPro" id="IPR008258">
    <property type="entry name" value="Transglycosylase_SLT_dom_1"/>
</dbReference>